<feature type="transmembrane region" description="Helical" evidence="1">
    <location>
        <begin position="36"/>
        <end position="58"/>
    </location>
</feature>
<evidence type="ECO:0008006" key="3">
    <source>
        <dbReference type="Google" id="ProtNLM"/>
    </source>
</evidence>
<dbReference type="EMBL" id="UINC01163010">
    <property type="protein sequence ID" value="SVD63076.1"/>
    <property type="molecule type" value="Genomic_DNA"/>
</dbReference>
<sequence>MWDQIVGWIKKLTEAGVSLLALAIVMQIIFGKAVPFIGGDVIGNITAIVGALGAQGLVGL</sequence>
<keyword evidence="1" id="KW-1133">Transmembrane helix</keyword>
<dbReference type="AlphaFoldDB" id="A0A382WVY2"/>
<keyword evidence="1" id="KW-0472">Membrane</keyword>
<evidence type="ECO:0000256" key="1">
    <source>
        <dbReference type="SAM" id="Phobius"/>
    </source>
</evidence>
<gene>
    <name evidence="2" type="ORF">METZ01_LOCUS415930</name>
</gene>
<evidence type="ECO:0000313" key="2">
    <source>
        <dbReference type="EMBL" id="SVD63076.1"/>
    </source>
</evidence>
<name>A0A382WVY2_9ZZZZ</name>
<protein>
    <recommendedName>
        <fullName evidence="3">Phosphotransferase system EIIC domain-containing protein</fullName>
    </recommendedName>
</protein>
<feature type="non-terminal residue" evidence="2">
    <location>
        <position position="60"/>
    </location>
</feature>
<organism evidence="2">
    <name type="scientific">marine metagenome</name>
    <dbReference type="NCBI Taxonomy" id="408172"/>
    <lineage>
        <taxon>unclassified sequences</taxon>
        <taxon>metagenomes</taxon>
        <taxon>ecological metagenomes</taxon>
    </lineage>
</organism>
<reference evidence="2" key="1">
    <citation type="submission" date="2018-05" db="EMBL/GenBank/DDBJ databases">
        <authorList>
            <person name="Lanie J.A."/>
            <person name="Ng W.-L."/>
            <person name="Kazmierczak K.M."/>
            <person name="Andrzejewski T.M."/>
            <person name="Davidsen T.M."/>
            <person name="Wayne K.J."/>
            <person name="Tettelin H."/>
            <person name="Glass J.I."/>
            <person name="Rusch D."/>
            <person name="Podicherti R."/>
            <person name="Tsui H.-C.T."/>
            <person name="Winkler M.E."/>
        </authorList>
    </citation>
    <scope>NUCLEOTIDE SEQUENCE</scope>
</reference>
<accession>A0A382WVY2</accession>
<keyword evidence="1" id="KW-0812">Transmembrane</keyword>
<feature type="transmembrane region" description="Helical" evidence="1">
    <location>
        <begin position="12"/>
        <end position="30"/>
    </location>
</feature>
<proteinExistence type="predicted"/>